<evidence type="ECO:0000256" key="2">
    <source>
        <dbReference type="ARBA" id="ARBA00023136"/>
    </source>
</evidence>
<comment type="subcellular location">
    <subcellularLocation>
        <location evidence="1">Membrane</location>
    </subcellularLocation>
</comment>
<evidence type="ECO:0000256" key="3">
    <source>
        <dbReference type="PROSITE-ProRule" id="PRU00473"/>
    </source>
</evidence>
<dbReference type="SUPFAM" id="SSF103088">
    <property type="entry name" value="OmpA-like"/>
    <property type="match status" value="1"/>
</dbReference>
<dbReference type="PROSITE" id="PS51123">
    <property type="entry name" value="OMPA_2"/>
    <property type="match status" value="1"/>
</dbReference>
<organism evidence="5">
    <name type="scientific">uncultured Sulfurovum sp</name>
    <dbReference type="NCBI Taxonomy" id="269237"/>
    <lineage>
        <taxon>Bacteria</taxon>
        <taxon>Pseudomonadati</taxon>
        <taxon>Campylobacterota</taxon>
        <taxon>Epsilonproteobacteria</taxon>
        <taxon>Campylobacterales</taxon>
        <taxon>Sulfurovaceae</taxon>
        <taxon>Sulfurovum</taxon>
        <taxon>environmental samples</taxon>
    </lineage>
</organism>
<dbReference type="InterPro" id="IPR036737">
    <property type="entry name" value="OmpA-like_sf"/>
</dbReference>
<name>A0A6S6U834_9BACT</name>
<reference evidence="5" key="1">
    <citation type="submission" date="2020-01" db="EMBL/GenBank/DDBJ databases">
        <authorList>
            <person name="Meier V. D."/>
            <person name="Meier V D."/>
        </authorList>
    </citation>
    <scope>NUCLEOTIDE SEQUENCE</scope>
    <source>
        <strain evidence="5">HLG_WM_MAG_02</strain>
    </source>
</reference>
<feature type="domain" description="OmpA-like" evidence="4">
    <location>
        <begin position="68"/>
        <end position="173"/>
    </location>
</feature>
<dbReference type="Pfam" id="PF00691">
    <property type="entry name" value="OmpA"/>
    <property type="match status" value="1"/>
</dbReference>
<dbReference type="Gene3D" id="3.30.1330.60">
    <property type="entry name" value="OmpA-like domain"/>
    <property type="match status" value="1"/>
</dbReference>
<evidence type="ECO:0000313" key="5">
    <source>
        <dbReference type="EMBL" id="CAA6826407.1"/>
    </source>
</evidence>
<evidence type="ECO:0000256" key="1">
    <source>
        <dbReference type="ARBA" id="ARBA00004370"/>
    </source>
</evidence>
<keyword evidence="2 3" id="KW-0472">Membrane</keyword>
<sequence>MKFGLMLLIFFITSILLVFITIERNARVIYAKQMHEIKKSKIQIVSKKSYLRTRKIYVPERSCSLAREEIKSILLKEPLHFESNDSRFLGKRTLIKIVKIINHIKEDVVLSILAHTDAVGTAKHNLSLSQKRADRLKKYFINKTNLPLVVAIGYGEVFSLKNRLIELNLTRIK</sequence>
<dbReference type="GO" id="GO:0016020">
    <property type="term" value="C:membrane"/>
    <property type="evidence" value="ECO:0007669"/>
    <property type="project" value="UniProtKB-SubCell"/>
</dbReference>
<accession>A0A6S6U834</accession>
<evidence type="ECO:0000259" key="4">
    <source>
        <dbReference type="PROSITE" id="PS51123"/>
    </source>
</evidence>
<dbReference type="EMBL" id="CACVAZ010000210">
    <property type="protein sequence ID" value="CAA6826407.1"/>
    <property type="molecule type" value="Genomic_DNA"/>
</dbReference>
<dbReference type="InterPro" id="IPR006664">
    <property type="entry name" value="OMP_bac"/>
</dbReference>
<proteinExistence type="predicted"/>
<dbReference type="PRINTS" id="PR01021">
    <property type="entry name" value="OMPADOMAIN"/>
</dbReference>
<dbReference type="InterPro" id="IPR006665">
    <property type="entry name" value="OmpA-like"/>
</dbReference>
<gene>
    <name evidence="5" type="ORF">HELGO_WM25718</name>
</gene>
<dbReference type="AlphaFoldDB" id="A0A6S6U834"/>
<protein>
    <recommendedName>
        <fullName evidence="4">OmpA-like domain-containing protein</fullName>
    </recommendedName>
</protein>